<name>A0A8X7BHS1_TRICX</name>
<comment type="caution">
    <text evidence="1">The sequence shown here is derived from an EMBL/GenBank/DDBJ whole genome shotgun (WGS) entry which is preliminary data.</text>
</comment>
<dbReference type="EMBL" id="BMAU01021400">
    <property type="protein sequence ID" value="GFY31653.1"/>
    <property type="molecule type" value="Genomic_DNA"/>
</dbReference>
<protein>
    <submittedName>
        <fullName evidence="1">Uncharacterized protein</fullName>
    </submittedName>
</protein>
<evidence type="ECO:0000313" key="1">
    <source>
        <dbReference type="EMBL" id="GFY31653.1"/>
    </source>
</evidence>
<accession>A0A8X7BHS1</accession>
<dbReference type="AlphaFoldDB" id="A0A8X7BHS1"/>
<evidence type="ECO:0000313" key="2">
    <source>
        <dbReference type="Proteomes" id="UP000887159"/>
    </source>
</evidence>
<dbReference type="Proteomes" id="UP000887159">
    <property type="component" value="Unassembled WGS sequence"/>
</dbReference>
<sequence>MRKCQDILWDSIDERILCSLDGSILWIRNGSSTMLIFLMLRDLVAALWDKKLAFRTRERRKFWVSTDGPQRKEKKTSSEAVLRLNSASEKESVLLKEDQTDL</sequence>
<reference evidence="1" key="1">
    <citation type="submission" date="2020-08" db="EMBL/GenBank/DDBJ databases">
        <title>Multicomponent nature underlies the extraordinary mechanical properties of spider dragline silk.</title>
        <authorList>
            <person name="Kono N."/>
            <person name="Nakamura H."/>
            <person name="Mori M."/>
            <person name="Yoshida Y."/>
            <person name="Ohtoshi R."/>
            <person name="Malay A.D."/>
            <person name="Moran D.A.P."/>
            <person name="Tomita M."/>
            <person name="Numata K."/>
            <person name="Arakawa K."/>
        </authorList>
    </citation>
    <scope>NUCLEOTIDE SEQUENCE</scope>
</reference>
<organism evidence="1 2">
    <name type="scientific">Trichonephila clavipes</name>
    <name type="common">Golden silk orbweaver</name>
    <name type="synonym">Nephila clavipes</name>
    <dbReference type="NCBI Taxonomy" id="2585209"/>
    <lineage>
        <taxon>Eukaryota</taxon>
        <taxon>Metazoa</taxon>
        <taxon>Ecdysozoa</taxon>
        <taxon>Arthropoda</taxon>
        <taxon>Chelicerata</taxon>
        <taxon>Arachnida</taxon>
        <taxon>Araneae</taxon>
        <taxon>Araneomorphae</taxon>
        <taxon>Entelegynae</taxon>
        <taxon>Araneoidea</taxon>
        <taxon>Nephilidae</taxon>
        <taxon>Trichonephila</taxon>
    </lineage>
</organism>
<gene>
    <name evidence="1" type="ORF">TNCV_4199641</name>
</gene>
<keyword evidence="2" id="KW-1185">Reference proteome</keyword>
<proteinExistence type="predicted"/>